<gene>
    <name evidence="1" type="ordered locus">M301_0413</name>
</gene>
<accession>D7DM87</accession>
<dbReference type="AlphaFoldDB" id="D7DM87"/>
<reference evidence="2" key="1">
    <citation type="submission" date="2010-05" db="EMBL/GenBank/DDBJ databases">
        <title>Complete sequence of Methylotenera sp. 301.</title>
        <authorList>
            <person name="Lucas S."/>
            <person name="Copeland A."/>
            <person name="Lapidus A."/>
            <person name="Cheng J.-F."/>
            <person name="Bruce D."/>
            <person name="Goodwin L."/>
            <person name="Pitluck S."/>
            <person name="Clum A."/>
            <person name="Land M."/>
            <person name="Hauser L."/>
            <person name="Kyrpides N."/>
            <person name="Ivanova N."/>
            <person name="Chistoservova L."/>
            <person name="Kalyuzhnaya M."/>
            <person name="Woyke T."/>
        </authorList>
    </citation>
    <scope>NUCLEOTIDE SEQUENCE [LARGE SCALE GENOMIC DNA]</scope>
    <source>
        <strain evidence="2">301</strain>
    </source>
</reference>
<dbReference type="STRING" id="666681.M301_0413"/>
<name>D7DM87_METV0</name>
<dbReference type="EMBL" id="CP002056">
    <property type="protein sequence ID" value="ADI28798.1"/>
    <property type="molecule type" value="Genomic_DNA"/>
</dbReference>
<evidence type="ECO:0000313" key="1">
    <source>
        <dbReference type="EMBL" id="ADI28798.1"/>
    </source>
</evidence>
<dbReference type="Proteomes" id="UP000000383">
    <property type="component" value="Chromosome"/>
</dbReference>
<dbReference type="OrthoDB" id="8536405at2"/>
<proteinExistence type="predicted"/>
<keyword evidence="2" id="KW-1185">Reference proteome</keyword>
<dbReference type="RefSeq" id="WP_013147114.1">
    <property type="nucleotide sequence ID" value="NC_014207.1"/>
</dbReference>
<sequence length="186" mass="20695">MSQNESAIEQINLGFNEQEDRLLLKVGLVDKTEVAVWITRRLCKSMWNLLNGVANSTMPTAPQFALPAIATAEAKNEAIESFSREATELKQIENLDFKSEYLVDRESRFEAPMLAAQCLIVGVVNLPPQLELQCTNGQSVKIALTPQLVHAVTNMMQLATREAGWDLLMTVDSREVSIISSHQTVH</sequence>
<organism evidence="1 2">
    <name type="scientific">Methylotenera versatilis (strain 301)</name>
    <dbReference type="NCBI Taxonomy" id="666681"/>
    <lineage>
        <taxon>Bacteria</taxon>
        <taxon>Pseudomonadati</taxon>
        <taxon>Pseudomonadota</taxon>
        <taxon>Betaproteobacteria</taxon>
        <taxon>Nitrosomonadales</taxon>
        <taxon>Methylophilaceae</taxon>
        <taxon>Methylotenera</taxon>
    </lineage>
</organism>
<dbReference type="KEGG" id="meh:M301_0413"/>
<evidence type="ECO:0000313" key="2">
    <source>
        <dbReference type="Proteomes" id="UP000000383"/>
    </source>
</evidence>
<reference evidence="1 2" key="2">
    <citation type="journal article" date="2011" name="J. Bacteriol.">
        <title>Genomes of three methylotrophs from a single niche uncover genetic and metabolic divergence of Methylophilaceae.</title>
        <authorList>
            <person name="Lapidus A."/>
            <person name="Clum A."/>
            <person name="Labutti K."/>
            <person name="Kaluzhnaya M.G."/>
            <person name="Lim S."/>
            <person name="Beck D.A."/>
            <person name="Glavina Del Rio T."/>
            <person name="Nolan M."/>
            <person name="Mavromatis K."/>
            <person name="Huntemann M."/>
            <person name="Lucas S."/>
            <person name="Lidstrom M.E."/>
            <person name="Ivanova N."/>
            <person name="Chistoserdova L."/>
        </authorList>
    </citation>
    <scope>NUCLEOTIDE SEQUENCE [LARGE SCALE GENOMIC DNA]</scope>
    <source>
        <strain evidence="1 2">301</strain>
    </source>
</reference>
<dbReference type="HOGENOM" id="CLU_1407322_0_0_4"/>
<protein>
    <submittedName>
        <fullName evidence="1">Uncharacterized protein</fullName>
    </submittedName>
</protein>
<dbReference type="eggNOG" id="ENOG5033GN7">
    <property type="taxonomic scope" value="Bacteria"/>
</dbReference>